<comment type="subcellular location">
    <subcellularLocation>
        <location evidence="1 4">Nucleus</location>
    </subcellularLocation>
</comment>
<feature type="domain" description="Tify" evidence="7">
    <location>
        <begin position="339"/>
        <end position="373"/>
    </location>
</feature>
<feature type="domain" description="Ethylene-responsive binding factor-associated repression" evidence="6">
    <location>
        <begin position="1"/>
        <end position="23"/>
    </location>
</feature>
<dbReference type="GO" id="GO:0007165">
    <property type="term" value="P:signal transduction"/>
    <property type="evidence" value="ECO:0007669"/>
    <property type="project" value="InterPro"/>
</dbReference>
<feature type="compositionally biased region" description="Polar residues" evidence="5">
    <location>
        <begin position="209"/>
        <end position="263"/>
    </location>
</feature>
<evidence type="ECO:0000313" key="9">
    <source>
        <dbReference type="Proteomes" id="UP001419268"/>
    </source>
</evidence>
<dbReference type="Proteomes" id="UP001419268">
    <property type="component" value="Unassembled WGS sequence"/>
</dbReference>
<evidence type="ECO:0000256" key="1">
    <source>
        <dbReference type="ARBA" id="ARBA00004123"/>
    </source>
</evidence>
<feature type="region of interest" description="Disordered" evidence="5">
    <location>
        <begin position="193"/>
        <end position="323"/>
    </location>
</feature>
<dbReference type="InterPro" id="IPR031307">
    <property type="entry name" value="Ninja_fam"/>
</dbReference>
<dbReference type="Pfam" id="PF07897">
    <property type="entry name" value="EAR"/>
    <property type="match status" value="1"/>
</dbReference>
<dbReference type="EMBL" id="JBBNAG010000004">
    <property type="protein sequence ID" value="KAK9140959.1"/>
    <property type="molecule type" value="Genomic_DNA"/>
</dbReference>
<evidence type="ECO:0000256" key="4">
    <source>
        <dbReference type="RuleBase" id="RU369029"/>
    </source>
</evidence>
<evidence type="ECO:0000313" key="8">
    <source>
        <dbReference type="EMBL" id="KAK9140959.1"/>
    </source>
</evidence>
<proteinExistence type="inferred from homology"/>
<dbReference type="InterPro" id="IPR012463">
    <property type="entry name" value="Ninja_motif"/>
</dbReference>
<sequence>MEEDLELNLGLSLGGCFKRYEKSEGVVGVKSDVKTNLGDVKLESEAKKREVQALRRQEARRKRDEKKRGRGFVGVVGSEPALKRINCGEKEEENQTIILGNSVFPLQYHQFPPVQYVPFGNGFPFPYHMVPCWGNGAVAVAAAAAAAAAGSAAEEKNVFHPVACRPFKGLEVEGREGQEQSVSCSSAVSESLNGLSSRETSHSVESKSDQQQVQASIKSNAEGQQSVHSDSSHQTQPTQVLVEENTQTNKIDSSNNNHQSAQTKAIEEPIRAPSPPIETVRKNNGENNNKPPKPQTKPPQPQPLPRTQSLPKMPCVSTTGDGPNGKTINGFLYKYSGTEVSIMCVCHGSSFTPAEFVKHAGGTDVSHPLRHIVVIPSAFG</sequence>
<dbReference type="GO" id="GO:0005634">
    <property type="term" value="C:nucleus"/>
    <property type="evidence" value="ECO:0007669"/>
    <property type="project" value="UniProtKB-SubCell"/>
</dbReference>
<name>A0AAP0JW78_9MAGN</name>
<feature type="compositionally biased region" description="Basic and acidic residues" evidence="5">
    <location>
        <begin position="199"/>
        <end position="208"/>
    </location>
</feature>
<keyword evidence="9" id="KW-1185">Reference proteome</keyword>
<dbReference type="PANTHER" id="PTHR31413:SF15">
    <property type="entry name" value="NINJA-FAMILY PROTEIN"/>
    <property type="match status" value="1"/>
</dbReference>
<accession>A0AAP0JW78</accession>
<evidence type="ECO:0000256" key="2">
    <source>
        <dbReference type="ARBA" id="ARBA00006081"/>
    </source>
</evidence>
<evidence type="ECO:0000256" key="3">
    <source>
        <dbReference type="ARBA" id="ARBA00023242"/>
    </source>
</evidence>
<feature type="compositionally biased region" description="Polar residues" evidence="5">
    <location>
        <begin position="306"/>
        <end position="321"/>
    </location>
</feature>
<gene>
    <name evidence="8" type="ORF">Scep_010640</name>
</gene>
<comment type="similarity">
    <text evidence="2 4">Belongs to the Ninja family.</text>
</comment>
<dbReference type="PANTHER" id="PTHR31413">
    <property type="entry name" value="AFP HOMOLOG 2"/>
    <property type="match status" value="1"/>
</dbReference>
<organism evidence="8 9">
    <name type="scientific">Stephania cephalantha</name>
    <dbReference type="NCBI Taxonomy" id="152367"/>
    <lineage>
        <taxon>Eukaryota</taxon>
        <taxon>Viridiplantae</taxon>
        <taxon>Streptophyta</taxon>
        <taxon>Embryophyta</taxon>
        <taxon>Tracheophyta</taxon>
        <taxon>Spermatophyta</taxon>
        <taxon>Magnoliopsida</taxon>
        <taxon>Ranunculales</taxon>
        <taxon>Menispermaceae</taxon>
        <taxon>Menispermoideae</taxon>
        <taxon>Cissampelideae</taxon>
        <taxon>Stephania</taxon>
    </lineage>
</organism>
<dbReference type="InterPro" id="IPR032308">
    <property type="entry name" value="TDBD"/>
</dbReference>
<keyword evidence="3 4" id="KW-0539">Nucleus</keyword>
<evidence type="ECO:0000259" key="7">
    <source>
        <dbReference type="Pfam" id="PF16135"/>
    </source>
</evidence>
<feature type="compositionally biased region" description="Pro residues" evidence="5">
    <location>
        <begin position="291"/>
        <end position="304"/>
    </location>
</feature>
<reference evidence="8 9" key="1">
    <citation type="submission" date="2024-01" db="EMBL/GenBank/DDBJ databases">
        <title>Genome assemblies of Stephania.</title>
        <authorList>
            <person name="Yang L."/>
        </authorList>
    </citation>
    <scope>NUCLEOTIDE SEQUENCE [LARGE SCALE GENOMIC DNA]</scope>
    <source>
        <strain evidence="8">JXDWG</strain>
        <tissue evidence="8">Leaf</tissue>
    </source>
</reference>
<evidence type="ECO:0000256" key="5">
    <source>
        <dbReference type="SAM" id="MobiDB-lite"/>
    </source>
</evidence>
<dbReference type="AlphaFoldDB" id="A0AAP0JW78"/>
<protein>
    <recommendedName>
        <fullName evidence="4">Ninja-family protein</fullName>
    </recommendedName>
    <alternativeName>
        <fullName evidence="4">ABI-binding protein</fullName>
    </alternativeName>
</protein>
<dbReference type="Pfam" id="PF16135">
    <property type="entry name" value="TDBD"/>
    <property type="match status" value="1"/>
</dbReference>
<evidence type="ECO:0000259" key="6">
    <source>
        <dbReference type="Pfam" id="PF07897"/>
    </source>
</evidence>
<dbReference type="GO" id="GO:0045892">
    <property type="term" value="P:negative regulation of DNA-templated transcription"/>
    <property type="evidence" value="ECO:0007669"/>
    <property type="project" value="TreeGrafter"/>
</dbReference>
<comment type="function">
    <text evidence="4">Acts as a negative regulator of abscisic acid (ABA) response.</text>
</comment>
<comment type="caution">
    <text evidence="8">The sequence shown here is derived from an EMBL/GenBank/DDBJ whole genome shotgun (WGS) entry which is preliminary data.</text>
</comment>